<dbReference type="GO" id="GO:0045892">
    <property type="term" value="P:negative regulation of DNA-templated transcription"/>
    <property type="evidence" value="ECO:0007669"/>
    <property type="project" value="InterPro"/>
</dbReference>
<dbReference type="PIRSF" id="PIRSF019455">
    <property type="entry name" value="CopR_AtkY"/>
    <property type="match status" value="1"/>
</dbReference>
<keyword evidence="3" id="KW-0238">DNA-binding</keyword>
<dbReference type="Pfam" id="PF03965">
    <property type="entry name" value="Penicillinase_R"/>
    <property type="match status" value="1"/>
</dbReference>
<evidence type="ECO:0000256" key="4">
    <source>
        <dbReference type="ARBA" id="ARBA00023163"/>
    </source>
</evidence>
<dbReference type="AlphaFoldDB" id="A0A9D2MJY8"/>
<dbReference type="InterPro" id="IPR005650">
    <property type="entry name" value="BlaI_family"/>
</dbReference>
<dbReference type="GO" id="GO:0003677">
    <property type="term" value="F:DNA binding"/>
    <property type="evidence" value="ECO:0007669"/>
    <property type="project" value="UniProtKB-KW"/>
</dbReference>
<reference evidence="5" key="1">
    <citation type="journal article" date="2021" name="PeerJ">
        <title>Extensive microbial diversity within the chicken gut microbiome revealed by metagenomics and culture.</title>
        <authorList>
            <person name="Gilroy R."/>
            <person name="Ravi A."/>
            <person name="Getino M."/>
            <person name="Pursley I."/>
            <person name="Horton D.L."/>
            <person name="Alikhan N.F."/>
            <person name="Baker D."/>
            <person name="Gharbi K."/>
            <person name="Hall N."/>
            <person name="Watson M."/>
            <person name="Adriaenssens E.M."/>
            <person name="Foster-Nyarko E."/>
            <person name="Jarju S."/>
            <person name="Secka A."/>
            <person name="Antonio M."/>
            <person name="Oren A."/>
            <person name="Chaudhuri R.R."/>
            <person name="La Ragione R."/>
            <person name="Hildebrand F."/>
            <person name="Pallen M.J."/>
        </authorList>
    </citation>
    <scope>NUCLEOTIDE SEQUENCE</scope>
    <source>
        <strain evidence="5">CHK192-8294</strain>
    </source>
</reference>
<proteinExistence type="inferred from homology"/>
<dbReference type="SUPFAM" id="SSF46785">
    <property type="entry name" value="Winged helix' DNA-binding domain"/>
    <property type="match status" value="1"/>
</dbReference>
<comment type="caution">
    <text evidence="5">The sequence shown here is derived from an EMBL/GenBank/DDBJ whole genome shotgun (WGS) entry which is preliminary data.</text>
</comment>
<keyword evidence="2" id="KW-0805">Transcription regulation</keyword>
<accession>A0A9D2MJY8</accession>
<dbReference type="Proteomes" id="UP000823921">
    <property type="component" value="Unassembled WGS sequence"/>
</dbReference>
<evidence type="ECO:0000313" key="5">
    <source>
        <dbReference type="EMBL" id="HJB79800.1"/>
    </source>
</evidence>
<keyword evidence="4" id="KW-0804">Transcription</keyword>
<dbReference type="InterPro" id="IPR036388">
    <property type="entry name" value="WH-like_DNA-bd_sf"/>
</dbReference>
<dbReference type="Gene3D" id="1.10.4040.10">
    <property type="entry name" value="Penicillinase repressor domain"/>
    <property type="match status" value="1"/>
</dbReference>
<dbReference type="EMBL" id="DWXO01000022">
    <property type="protein sequence ID" value="HJB79800.1"/>
    <property type="molecule type" value="Genomic_DNA"/>
</dbReference>
<dbReference type="Gene3D" id="1.10.10.10">
    <property type="entry name" value="Winged helix-like DNA-binding domain superfamily/Winged helix DNA-binding domain"/>
    <property type="match status" value="1"/>
</dbReference>
<evidence type="ECO:0000256" key="1">
    <source>
        <dbReference type="ARBA" id="ARBA00011046"/>
    </source>
</evidence>
<sequence length="121" mass="13627">MKLSDKEWRVLEALWGAPKGLALGAAVEKLRPATGWSRNTVLTYLTRMEAKGLVTIDKSENPHRYRAAADREACAAQERRGLLDRVYQGSAGKLVAAFLKEEKLTAQEREELRKLLDDMEV</sequence>
<evidence type="ECO:0000256" key="3">
    <source>
        <dbReference type="ARBA" id="ARBA00023125"/>
    </source>
</evidence>
<organism evidence="5 6">
    <name type="scientific">Candidatus Flavonifractor intestinigallinarum</name>
    <dbReference type="NCBI Taxonomy" id="2838586"/>
    <lineage>
        <taxon>Bacteria</taxon>
        <taxon>Bacillati</taxon>
        <taxon>Bacillota</taxon>
        <taxon>Clostridia</taxon>
        <taxon>Eubacteriales</taxon>
        <taxon>Oscillospiraceae</taxon>
        <taxon>Flavonifractor</taxon>
    </lineage>
</organism>
<name>A0A9D2MJY8_9FIRM</name>
<protein>
    <submittedName>
        <fullName evidence="5">BlaI/MecI/CopY family transcriptional regulator</fullName>
    </submittedName>
</protein>
<evidence type="ECO:0000313" key="6">
    <source>
        <dbReference type="Proteomes" id="UP000823921"/>
    </source>
</evidence>
<evidence type="ECO:0000256" key="2">
    <source>
        <dbReference type="ARBA" id="ARBA00023015"/>
    </source>
</evidence>
<gene>
    <name evidence="5" type="ORF">H9712_02325</name>
</gene>
<comment type="similarity">
    <text evidence="1">Belongs to the BlaI transcriptional regulatory family.</text>
</comment>
<dbReference type="InterPro" id="IPR036390">
    <property type="entry name" value="WH_DNA-bd_sf"/>
</dbReference>
<reference evidence="5" key="2">
    <citation type="submission" date="2021-04" db="EMBL/GenBank/DDBJ databases">
        <authorList>
            <person name="Gilroy R."/>
        </authorList>
    </citation>
    <scope>NUCLEOTIDE SEQUENCE</scope>
    <source>
        <strain evidence="5">CHK192-8294</strain>
    </source>
</reference>